<protein>
    <submittedName>
        <fullName evidence="1">Uncharacterized protein</fullName>
    </submittedName>
</protein>
<dbReference type="Proteomes" id="UP000011115">
    <property type="component" value="Unassembled WGS sequence"/>
</dbReference>
<gene>
    <name evidence="1" type="primary">LOC102596042</name>
</gene>
<evidence type="ECO:0000313" key="2">
    <source>
        <dbReference type="Proteomes" id="UP000011115"/>
    </source>
</evidence>
<dbReference type="Gramene" id="PGSC0003DMT400000491">
    <property type="protein sequence ID" value="PGSC0003DMT400000491"/>
    <property type="gene ID" value="PGSC0003DMG400000172"/>
</dbReference>
<reference evidence="2" key="1">
    <citation type="journal article" date="2011" name="Nature">
        <title>Genome sequence and analysis of the tuber crop potato.</title>
        <authorList>
            <consortium name="The Potato Genome Sequencing Consortium"/>
        </authorList>
    </citation>
    <scope>NUCLEOTIDE SEQUENCE [LARGE SCALE GENOMIC DNA]</scope>
    <source>
        <strain evidence="2">cv. DM1-3 516 R44</strain>
    </source>
</reference>
<proteinExistence type="predicted"/>
<sequence length="62" mass="6883">MERSGTWMNLRLDLGHIGIEMGEIILEELMDDTILSISGDTLECAEDVLLPVMSETESSVDQ</sequence>
<dbReference type="ExpressionAtlas" id="M0ZGU2">
    <property type="expression patterns" value="baseline and differential"/>
</dbReference>
<organism evidence="1 2">
    <name type="scientific">Solanum tuberosum</name>
    <name type="common">Potato</name>
    <dbReference type="NCBI Taxonomy" id="4113"/>
    <lineage>
        <taxon>Eukaryota</taxon>
        <taxon>Viridiplantae</taxon>
        <taxon>Streptophyta</taxon>
        <taxon>Embryophyta</taxon>
        <taxon>Tracheophyta</taxon>
        <taxon>Spermatophyta</taxon>
        <taxon>Magnoliopsida</taxon>
        <taxon>eudicotyledons</taxon>
        <taxon>Gunneridae</taxon>
        <taxon>Pentapetalae</taxon>
        <taxon>asterids</taxon>
        <taxon>lamiids</taxon>
        <taxon>Solanales</taxon>
        <taxon>Solanaceae</taxon>
        <taxon>Solanoideae</taxon>
        <taxon>Solaneae</taxon>
        <taxon>Solanum</taxon>
    </lineage>
</organism>
<dbReference type="HOGENOM" id="CLU_2908503_0_0_1"/>
<name>M0ZGU2_SOLTU</name>
<dbReference type="EnsemblPlants" id="PGSC0003DMT400000491">
    <property type="protein sequence ID" value="PGSC0003DMT400000491"/>
    <property type="gene ID" value="PGSC0003DMG400000172"/>
</dbReference>
<dbReference type="AlphaFoldDB" id="M0ZGU2"/>
<dbReference type="PANTHER" id="PTHR47212">
    <property type="entry name" value="ADHESIN-LIKE PROTEIN, PUTATIVE (DUF3741)-RELATED"/>
    <property type="match status" value="1"/>
</dbReference>
<keyword evidence="2" id="KW-1185">Reference proteome</keyword>
<reference evidence="1" key="2">
    <citation type="submission" date="2015-06" db="UniProtKB">
        <authorList>
            <consortium name="EnsemblPlants"/>
        </authorList>
    </citation>
    <scope>IDENTIFICATION</scope>
    <source>
        <strain evidence="1">DM1-3 516 R44</strain>
    </source>
</reference>
<evidence type="ECO:0000313" key="1">
    <source>
        <dbReference type="EnsemblPlants" id="PGSC0003DMT400000491"/>
    </source>
</evidence>
<accession>M0ZGU2</accession>
<dbReference type="PANTHER" id="PTHR47212:SF13">
    <property type="entry name" value="DUF4378 DOMAIN-CONTAINING PROTEIN"/>
    <property type="match status" value="1"/>
</dbReference>